<dbReference type="EC" id="2.3.1.-" evidence="4"/>
<dbReference type="Proteomes" id="UP001280897">
    <property type="component" value="Unassembled WGS sequence"/>
</dbReference>
<dbReference type="SUPFAM" id="SSF55729">
    <property type="entry name" value="Acyl-CoA N-acyltransferases (Nat)"/>
    <property type="match status" value="1"/>
</dbReference>
<dbReference type="InterPro" id="IPR016181">
    <property type="entry name" value="Acyl_CoA_acyltransferase"/>
</dbReference>
<evidence type="ECO:0000256" key="1">
    <source>
        <dbReference type="ARBA" id="ARBA00022679"/>
    </source>
</evidence>
<dbReference type="GO" id="GO:0016747">
    <property type="term" value="F:acyltransferase activity, transferring groups other than amino-acyl groups"/>
    <property type="evidence" value="ECO:0007669"/>
    <property type="project" value="InterPro"/>
</dbReference>
<sequence>MKIVEINTPSPKLIQDLLVVWESSVKATHLFLSNDETQKIKGYIPEALTSVAHLIVVENDDAHPVGFMGINDHFLEMLFISADYRGKGLGKQLLEYGITNYAVNKLDVNEQNPLAKGFYEHMGFMVYQRSELDGQGNHYPILHMQKD</sequence>
<comment type="caution">
    <text evidence="4">The sequence shown here is derived from an EMBL/GenBank/DDBJ whole genome shotgun (WGS) entry which is preliminary data.</text>
</comment>
<keyword evidence="2 4" id="KW-0012">Acyltransferase</keyword>
<evidence type="ECO:0000256" key="2">
    <source>
        <dbReference type="ARBA" id="ARBA00023315"/>
    </source>
</evidence>
<dbReference type="CDD" id="cd04301">
    <property type="entry name" value="NAT_SF"/>
    <property type="match status" value="1"/>
</dbReference>
<proteinExistence type="predicted"/>
<accession>A0AAW8YFV6</accession>
<feature type="domain" description="N-acetyltransferase" evidence="3">
    <location>
        <begin position="4"/>
        <end position="147"/>
    </location>
</feature>
<dbReference type="PANTHER" id="PTHR43800:SF1">
    <property type="entry name" value="PEPTIDYL-LYSINE N-ACETYLTRANSFERASE YJAB"/>
    <property type="match status" value="1"/>
</dbReference>
<dbReference type="RefSeq" id="WP_036685599.1">
    <property type="nucleotide sequence ID" value="NZ_CP066046.1"/>
</dbReference>
<evidence type="ECO:0000259" key="3">
    <source>
        <dbReference type="PROSITE" id="PS51186"/>
    </source>
</evidence>
<reference evidence="4" key="2">
    <citation type="submission" date="2023-10" db="EMBL/GenBank/DDBJ databases">
        <authorList>
            <person name="Khurajog B."/>
        </authorList>
    </citation>
    <scope>NUCLEOTIDE SEQUENCE</scope>
    <source>
        <strain evidence="4">BF9</strain>
    </source>
</reference>
<evidence type="ECO:0000313" key="5">
    <source>
        <dbReference type="Proteomes" id="UP001280897"/>
    </source>
</evidence>
<dbReference type="Pfam" id="PF13673">
    <property type="entry name" value="Acetyltransf_10"/>
    <property type="match status" value="1"/>
</dbReference>
<dbReference type="PANTHER" id="PTHR43800">
    <property type="entry name" value="PEPTIDYL-LYSINE N-ACETYLTRANSFERASE YJAB"/>
    <property type="match status" value="1"/>
</dbReference>
<gene>
    <name evidence="4" type="ORF">R0G89_03680</name>
</gene>
<name>A0AAW8YFV6_PEDAC</name>
<dbReference type="PROSITE" id="PS51186">
    <property type="entry name" value="GNAT"/>
    <property type="match status" value="1"/>
</dbReference>
<dbReference type="InterPro" id="IPR000182">
    <property type="entry name" value="GNAT_dom"/>
</dbReference>
<evidence type="ECO:0000313" key="4">
    <source>
        <dbReference type="EMBL" id="MDV2620830.1"/>
    </source>
</evidence>
<protein>
    <submittedName>
        <fullName evidence="4">GNAT family N-acetyltransferase</fullName>
        <ecNumber evidence="4">2.3.1.-</ecNumber>
    </submittedName>
</protein>
<dbReference type="EMBL" id="JAWJAV010000002">
    <property type="protein sequence ID" value="MDV2620830.1"/>
    <property type="molecule type" value="Genomic_DNA"/>
</dbReference>
<organism evidence="4 5">
    <name type="scientific">Pediococcus acidilactici</name>
    <dbReference type="NCBI Taxonomy" id="1254"/>
    <lineage>
        <taxon>Bacteria</taxon>
        <taxon>Bacillati</taxon>
        <taxon>Bacillota</taxon>
        <taxon>Bacilli</taxon>
        <taxon>Lactobacillales</taxon>
        <taxon>Lactobacillaceae</taxon>
        <taxon>Pediococcus</taxon>
        <taxon>Pediococcus acidilactici group</taxon>
    </lineage>
</organism>
<dbReference type="AlphaFoldDB" id="A0AAW8YFV6"/>
<keyword evidence="1 4" id="KW-0808">Transferase</keyword>
<dbReference type="Gene3D" id="3.40.630.30">
    <property type="match status" value="1"/>
</dbReference>
<reference evidence="4" key="1">
    <citation type="journal article" date="2023" name="PeerJ">
        <title>Selection and evaluation of lactic acid bacteria from chicken feces in Thailand as potential probiotics.</title>
        <authorList>
            <person name="Khurajog B."/>
            <person name="Disastra Y."/>
            <person name="Lawwyne L.D."/>
            <person name="Sirichokchatchawan W."/>
            <person name="Niyomtham W."/>
            <person name="Yindee J."/>
            <person name="Hampson D.J."/>
            <person name="Prapasarakul N."/>
        </authorList>
    </citation>
    <scope>NUCLEOTIDE SEQUENCE</scope>
    <source>
        <strain evidence="4">BF9</strain>
    </source>
</reference>